<dbReference type="EMBL" id="AORC01000003">
    <property type="protein sequence ID" value="EYT50843.1"/>
    <property type="molecule type" value="Genomic_DNA"/>
</dbReference>
<dbReference type="Proteomes" id="UP000019754">
    <property type="component" value="Unassembled WGS sequence"/>
</dbReference>
<feature type="transmembrane region" description="Helical" evidence="1">
    <location>
        <begin position="75"/>
        <end position="97"/>
    </location>
</feature>
<gene>
    <name evidence="2" type="ORF">D641_0102770</name>
</gene>
<evidence type="ECO:0000313" key="2">
    <source>
        <dbReference type="EMBL" id="EYT50843.1"/>
    </source>
</evidence>
<feature type="transmembrane region" description="Helical" evidence="1">
    <location>
        <begin position="113"/>
        <end position="136"/>
    </location>
</feature>
<organism evidence="2 3">
    <name type="scientific">Brachybacterium muris UCD-AY4</name>
    <dbReference type="NCBI Taxonomy" id="1249481"/>
    <lineage>
        <taxon>Bacteria</taxon>
        <taxon>Bacillati</taxon>
        <taxon>Actinomycetota</taxon>
        <taxon>Actinomycetes</taxon>
        <taxon>Micrococcales</taxon>
        <taxon>Dermabacteraceae</taxon>
        <taxon>Brachybacterium</taxon>
    </lineage>
</organism>
<keyword evidence="1" id="KW-0472">Membrane</keyword>
<feature type="transmembrane region" description="Helical" evidence="1">
    <location>
        <begin position="41"/>
        <end position="63"/>
    </location>
</feature>
<dbReference type="AlphaFoldDB" id="A0A022KYJ4"/>
<dbReference type="STRING" id="1249481.D641_0102770"/>
<dbReference type="HOGENOM" id="CLU_1783180_0_0_11"/>
<keyword evidence="1" id="KW-1133">Transmembrane helix</keyword>
<evidence type="ECO:0000313" key="3">
    <source>
        <dbReference type="Proteomes" id="UP000019754"/>
    </source>
</evidence>
<sequence length="145" mass="15225">MRTVQWIATVVSVAVALLAVVRLVIAMMPLRYSDLLSSLPALWPVPMIAMAVTVVALGVAHGVAGRWTDGTSARLTFTLVGTVLAPMTLLAAIVFSIDDLNYHQLMGAELAEWLAVVIAGAVAAGPLLLGTALLVIGSARTPRRR</sequence>
<protein>
    <submittedName>
        <fullName evidence="2">Uncharacterized protein</fullName>
    </submittedName>
</protein>
<keyword evidence="3" id="KW-1185">Reference proteome</keyword>
<evidence type="ECO:0000256" key="1">
    <source>
        <dbReference type="SAM" id="Phobius"/>
    </source>
</evidence>
<comment type="caution">
    <text evidence="2">The sequence shown here is derived from an EMBL/GenBank/DDBJ whole genome shotgun (WGS) entry which is preliminary data.</text>
</comment>
<name>A0A022KYJ4_9MICO</name>
<accession>A0A022KYJ4</accession>
<keyword evidence="1" id="KW-0812">Transmembrane</keyword>
<feature type="transmembrane region" description="Helical" evidence="1">
    <location>
        <begin position="7"/>
        <end position="29"/>
    </location>
</feature>
<reference evidence="2 3" key="1">
    <citation type="journal article" date="2013" name="Genome Announc.">
        <title>Draft genome sequence of an Actinobacterium, Brachybacterium muris strain UCD-AY4.</title>
        <authorList>
            <person name="Lo J.R."/>
            <person name="Lang J.M."/>
            <person name="Darling A.E."/>
            <person name="Eisen J.A."/>
            <person name="Coil D.A."/>
        </authorList>
    </citation>
    <scope>NUCLEOTIDE SEQUENCE [LARGE SCALE GENOMIC DNA]</scope>
    <source>
        <strain evidence="2 3">UCD-AY4</strain>
    </source>
</reference>
<proteinExistence type="predicted"/>